<comment type="subcellular location">
    <subcellularLocation>
        <location evidence="1">Membrane</location>
        <topology evidence="1">Multi-pass membrane protein</topology>
    </subcellularLocation>
</comment>
<dbReference type="Gene3D" id="1.20.1740.10">
    <property type="entry name" value="Amino acid/polyamine transporter I"/>
    <property type="match status" value="1"/>
</dbReference>
<feature type="transmembrane region" description="Helical" evidence="6">
    <location>
        <begin position="333"/>
        <end position="352"/>
    </location>
</feature>
<evidence type="ECO:0000256" key="2">
    <source>
        <dbReference type="ARBA" id="ARBA00022448"/>
    </source>
</evidence>
<sequence>MQNDKNNLSHGLKSRHVTMLSIAGVIGAGLFVGSGRAIAEAGPATILAYIFAGVLVVLVMRMLAEMAVASPDTGSFSTYADQAIGKWAGYTIGWLYWWFWVLIIPIEANIAATIINTYVPQMEIWVLSLVITLLLTATNLFSVKHYGEFEFWLALVKVAAIVGFIILGACAILGLFPSTGVSGVSRLWDYGGFMPNGFGAVLSAMLITMFSFLGAEVVTIAAAESDAAGKQISKATNSVIWRITLFYILSIFIVVALVPWNDPRLASEGSYVAVLNILNVPHAKAIIDFVVLTSVTSCLNSSLYTASRMLYSLSRRGDAPACAQVTARSGTPIYAVMLSTGAAFLTVIANYLVPSKVFGFLMASSGAIALLVYLVIAISQLRLRKRLIAEGKTLSYRMWLFPWLTWGVILFISAVLVLMLLRPDHRLEVVSTMALAILVVCSGLLVTRRRRRVEQGGANPLTSSGSGVAG</sequence>
<proteinExistence type="predicted"/>
<evidence type="ECO:0000256" key="4">
    <source>
        <dbReference type="ARBA" id="ARBA00022989"/>
    </source>
</evidence>
<evidence type="ECO:0000256" key="3">
    <source>
        <dbReference type="ARBA" id="ARBA00022692"/>
    </source>
</evidence>
<dbReference type="EMBL" id="JABWRS010000024">
    <property type="protein sequence ID" value="MBC3478505.1"/>
    <property type="molecule type" value="Genomic_DNA"/>
</dbReference>
<accession>A0ABR6VDL0</accession>
<evidence type="ECO:0000259" key="7">
    <source>
        <dbReference type="Pfam" id="PF00324"/>
    </source>
</evidence>
<evidence type="ECO:0000313" key="9">
    <source>
        <dbReference type="Proteomes" id="UP000628086"/>
    </source>
</evidence>
<name>A0ABR6VDL0_9PSED</name>
<feature type="transmembrane region" description="Helical" evidence="6">
    <location>
        <begin position="197"/>
        <end position="218"/>
    </location>
</feature>
<dbReference type="PROSITE" id="PS00218">
    <property type="entry name" value="AMINO_ACID_PERMEASE_1"/>
    <property type="match status" value="1"/>
</dbReference>
<reference evidence="8 9" key="1">
    <citation type="journal article" date="2020" name="Microorganisms">
        <title>Reliable Identification of Environmental Pseudomonas Isolates Using the rpoD Gene.</title>
        <authorList>
            <consortium name="The Broad Institute Genome Sequencing Platform"/>
            <person name="Girard L."/>
            <person name="Lood C."/>
            <person name="Rokni-Zadeh H."/>
            <person name="van Noort V."/>
            <person name="Lavigne R."/>
            <person name="De Mot R."/>
        </authorList>
    </citation>
    <scope>NUCLEOTIDE SEQUENCE [LARGE SCALE GENOMIC DNA]</scope>
    <source>
        <strain evidence="8 9">RW7P2</strain>
    </source>
</reference>
<dbReference type="Proteomes" id="UP000628086">
    <property type="component" value="Unassembled WGS sequence"/>
</dbReference>
<dbReference type="InterPro" id="IPR004841">
    <property type="entry name" value="AA-permease/SLC12A_dom"/>
</dbReference>
<evidence type="ECO:0000256" key="6">
    <source>
        <dbReference type="SAM" id="Phobius"/>
    </source>
</evidence>
<feature type="transmembrane region" description="Helical" evidence="6">
    <location>
        <begin position="20"/>
        <end position="39"/>
    </location>
</feature>
<dbReference type="PANTHER" id="PTHR43495">
    <property type="entry name" value="GABA PERMEASE"/>
    <property type="match status" value="1"/>
</dbReference>
<keyword evidence="4 6" id="KW-1133">Transmembrane helix</keyword>
<dbReference type="PANTHER" id="PTHR43495:SF5">
    <property type="entry name" value="GAMMA-AMINOBUTYRIC ACID PERMEASE"/>
    <property type="match status" value="1"/>
</dbReference>
<dbReference type="InterPro" id="IPR004840">
    <property type="entry name" value="Amino_acid_permease_CS"/>
</dbReference>
<evidence type="ECO:0000313" key="8">
    <source>
        <dbReference type="EMBL" id="MBC3478505.1"/>
    </source>
</evidence>
<evidence type="ECO:0000256" key="5">
    <source>
        <dbReference type="ARBA" id="ARBA00023136"/>
    </source>
</evidence>
<evidence type="ECO:0000256" key="1">
    <source>
        <dbReference type="ARBA" id="ARBA00004141"/>
    </source>
</evidence>
<feature type="domain" description="Amino acid permease/ SLC12A" evidence="7">
    <location>
        <begin position="16"/>
        <end position="451"/>
    </location>
</feature>
<feature type="transmembrane region" description="Helical" evidence="6">
    <location>
        <begin position="154"/>
        <end position="177"/>
    </location>
</feature>
<feature type="transmembrane region" description="Helical" evidence="6">
    <location>
        <begin position="427"/>
        <end position="446"/>
    </location>
</feature>
<feature type="transmembrane region" description="Helical" evidence="6">
    <location>
        <begin position="239"/>
        <end position="260"/>
    </location>
</feature>
<dbReference type="Pfam" id="PF00324">
    <property type="entry name" value="AA_permease"/>
    <property type="match status" value="1"/>
</dbReference>
<dbReference type="RefSeq" id="WP_186599126.1">
    <property type="nucleotide sequence ID" value="NZ_JABWRR010000024.1"/>
</dbReference>
<feature type="transmembrane region" description="Helical" evidence="6">
    <location>
        <begin position="124"/>
        <end position="142"/>
    </location>
</feature>
<feature type="transmembrane region" description="Helical" evidence="6">
    <location>
        <begin position="399"/>
        <end position="421"/>
    </location>
</feature>
<keyword evidence="2" id="KW-0813">Transport</keyword>
<keyword evidence="3 6" id="KW-0812">Transmembrane</keyword>
<dbReference type="InterPro" id="IPR011265">
    <property type="entry name" value="GABA_permease"/>
</dbReference>
<feature type="transmembrane region" description="Helical" evidence="6">
    <location>
        <begin position="285"/>
        <end position="306"/>
    </location>
</feature>
<feature type="transmembrane region" description="Helical" evidence="6">
    <location>
        <begin position="95"/>
        <end position="118"/>
    </location>
</feature>
<dbReference type="NCBIfam" id="TIGR01773">
    <property type="entry name" value="GABAperm"/>
    <property type="match status" value="1"/>
</dbReference>
<gene>
    <name evidence="8" type="primary">gabP</name>
    <name evidence="8" type="ORF">HU747_23250</name>
</gene>
<feature type="transmembrane region" description="Helical" evidence="6">
    <location>
        <begin position="358"/>
        <end position="378"/>
    </location>
</feature>
<feature type="transmembrane region" description="Helical" evidence="6">
    <location>
        <begin position="45"/>
        <end position="64"/>
    </location>
</feature>
<comment type="caution">
    <text evidence="8">The sequence shown here is derived from an EMBL/GenBank/DDBJ whole genome shotgun (WGS) entry which is preliminary data.</text>
</comment>
<dbReference type="PIRSF" id="PIRSF006060">
    <property type="entry name" value="AA_transporter"/>
    <property type="match status" value="1"/>
</dbReference>
<protein>
    <submittedName>
        <fullName evidence="8">GABA permease</fullName>
    </submittedName>
</protein>
<keyword evidence="5 6" id="KW-0472">Membrane</keyword>
<organism evidence="8 9">
    <name type="scientific">Pseudomonas taiwanensis</name>
    <dbReference type="NCBI Taxonomy" id="470150"/>
    <lineage>
        <taxon>Bacteria</taxon>
        <taxon>Pseudomonadati</taxon>
        <taxon>Pseudomonadota</taxon>
        <taxon>Gammaproteobacteria</taxon>
        <taxon>Pseudomonadales</taxon>
        <taxon>Pseudomonadaceae</taxon>
        <taxon>Pseudomonas</taxon>
    </lineage>
</organism>
<keyword evidence="9" id="KW-1185">Reference proteome</keyword>